<dbReference type="STRING" id="109895.A0A507E9B1"/>
<dbReference type="Proteomes" id="UP000318582">
    <property type="component" value="Unassembled WGS sequence"/>
</dbReference>
<evidence type="ECO:0000256" key="5">
    <source>
        <dbReference type="HAMAP-Rule" id="MF_03190"/>
    </source>
</evidence>
<comment type="catalytic activity">
    <reaction evidence="5">
        <text>a 3-demethylubiquinone + S-adenosyl-L-methionine = a ubiquinone + S-adenosyl-L-homocysteine</text>
        <dbReference type="Rhea" id="RHEA:81215"/>
        <dbReference type="Rhea" id="RHEA-COMP:9565"/>
        <dbReference type="Rhea" id="RHEA-COMP:19654"/>
        <dbReference type="ChEBI" id="CHEBI:16389"/>
        <dbReference type="ChEBI" id="CHEBI:57856"/>
        <dbReference type="ChEBI" id="CHEBI:59789"/>
        <dbReference type="ChEBI" id="CHEBI:231825"/>
    </reaction>
</comment>
<proteinExistence type="inferred from homology"/>
<feature type="binding site" evidence="5">
    <location>
        <position position="178"/>
    </location>
    <ligand>
        <name>Mg(2+)</name>
        <dbReference type="ChEBI" id="CHEBI:18420"/>
    </ligand>
</feature>
<evidence type="ECO:0000313" key="7">
    <source>
        <dbReference type="Proteomes" id="UP000318582"/>
    </source>
</evidence>
<dbReference type="Pfam" id="PF13489">
    <property type="entry name" value="Methyltransf_23"/>
    <property type="match status" value="1"/>
</dbReference>
<sequence>MQLHMRHARTFLQNIRPPLNYVPLTKRLRAEVKRNNRCYSTSVDESEIAKFSRAASEWWNPHGEFEMLHRMNPVRVRYVRDMVARLMQGGEVQSASNPFAGMRILDIGCGGGLLSEALARLGATVVGADAGGDNIKMAQIHAIQDPALKSLEYRHITAEQLVEDKEQFDIVCALEIIEHVVNPREFTRVCSQLVKPNGLIFFSTINRTPTSYLFTILLAEHLLRWVPPGTHDHAKYITPNEMESFLTEAQCEPIDTSGISYNPITKQWKLLSGNGLGDLQMNYIVGARKLNLST</sequence>
<comment type="subcellular location">
    <subcellularLocation>
        <location evidence="5">Mitochondrion inner membrane</location>
        <topology evidence="5">Peripheral membrane protein</topology>
        <orientation evidence="5">Matrix side</orientation>
    </subcellularLocation>
</comment>
<keyword evidence="7" id="KW-1185">Reference proteome</keyword>
<keyword evidence="3 5" id="KW-0831">Ubiquinone biosynthesis</keyword>
<dbReference type="EMBL" id="QEAQ01000015">
    <property type="protein sequence ID" value="TPX60396.1"/>
    <property type="molecule type" value="Genomic_DNA"/>
</dbReference>
<reference evidence="6 7" key="1">
    <citation type="journal article" date="2019" name="Sci. Rep.">
        <title>Comparative genomics of chytrid fungi reveal insights into the obligate biotrophic and pathogenic lifestyle of Synchytrium endobioticum.</title>
        <authorList>
            <person name="van de Vossenberg B.T.L.H."/>
            <person name="Warris S."/>
            <person name="Nguyen H.D.T."/>
            <person name="van Gent-Pelzer M.P.E."/>
            <person name="Joly D.L."/>
            <person name="van de Geest H.C."/>
            <person name="Bonants P.J.M."/>
            <person name="Smith D.S."/>
            <person name="Levesque C.A."/>
            <person name="van der Lee T.A.J."/>
        </authorList>
    </citation>
    <scope>NUCLEOTIDE SEQUENCE [LARGE SCALE GENOMIC DNA]</scope>
    <source>
        <strain evidence="6 7">CBS 809.83</strain>
    </source>
</reference>
<evidence type="ECO:0000256" key="4">
    <source>
        <dbReference type="ARBA" id="ARBA00022691"/>
    </source>
</evidence>
<comment type="subunit">
    <text evidence="5">Component of a multi-subunit COQ enzyme complex, composed of at least COQ3, COQ4, COQ5, COQ6, COQ7 and COQ9.</text>
</comment>
<comment type="catalytic activity">
    <reaction evidence="5">
        <text>a 3-demethylubiquinol + S-adenosyl-L-methionine = a ubiquinol + S-adenosyl-L-homocysteine + H(+)</text>
        <dbReference type="Rhea" id="RHEA:44380"/>
        <dbReference type="Rhea" id="RHEA-COMP:9566"/>
        <dbReference type="Rhea" id="RHEA-COMP:10914"/>
        <dbReference type="ChEBI" id="CHEBI:15378"/>
        <dbReference type="ChEBI" id="CHEBI:17976"/>
        <dbReference type="ChEBI" id="CHEBI:57856"/>
        <dbReference type="ChEBI" id="CHEBI:59789"/>
        <dbReference type="ChEBI" id="CHEBI:84422"/>
        <dbReference type="EC" id="2.1.1.64"/>
    </reaction>
</comment>
<dbReference type="NCBIfam" id="TIGR01983">
    <property type="entry name" value="UbiG"/>
    <property type="match status" value="1"/>
</dbReference>
<dbReference type="UniPathway" id="UPA00232"/>
<evidence type="ECO:0000313" key="6">
    <source>
        <dbReference type="EMBL" id="TPX60396.1"/>
    </source>
</evidence>
<dbReference type="AlphaFoldDB" id="A0A507E9B1"/>
<accession>A0A507E9B1</accession>
<keyword evidence="1 5" id="KW-0489">Methyltransferase</keyword>
<name>A0A507E9B1_9FUNG</name>
<dbReference type="EC" id="2.1.1.-" evidence="5"/>
<dbReference type="GO" id="GO:0061542">
    <property type="term" value="F:3-demethylubiquinol 3-O-methyltransferase activity"/>
    <property type="evidence" value="ECO:0007669"/>
    <property type="project" value="UniProtKB-UniRule"/>
</dbReference>
<evidence type="ECO:0000256" key="1">
    <source>
        <dbReference type="ARBA" id="ARBA00022603"/>
    </source>
</evidence>
<feature type="binding site" evidence="5">
    <location>
        <position position="75"/>
    </location>
    <ligand>
        <name>S-adenosyl-L-methionine</name>
        <dbReference type="ChEBI" id="CHEBI:59789"/>
    </ligand>
</feature>
<comment type="cofactor">
    <cofactor evidence="5">
        <name>Mg(2+)</name>
        <dbReference type="ChEBI" id="CHEBI:18420"/>
    </cofactor>
</comment>
<keyword evidence="2 5" id="KW-0808">Transferase</keyword>
<dbReference type="InterPro" id="IPR029063">
    <property type="entry name" value="SAM-dependent_MTases_sf"/>
</dbReference>
<dbReference type="PANTHER" id="PTHR43464">
    <property type="entry name" value="METHYLTRANSFERASE"/>
    <property type="match status" value="1"/>
</dbReference>
<dbReference type="InterPro" id="IPR010233">
    <property type="entry name" value="UbiG_MeTrfase"/>
</dbReference>
<dbReference type="EC" id="2.1.1.114" evidence="5"/>
<dbReference type="GO" id="GO:0032259">
    <property type="term" value="P:methylation"/>
    <property type="evidence" value="ECO:0007669"/>
    <property type="project" value="UniProtKB-KW"/>
</dbReference>
<organism evidence="6 7">
    <name type="scientific">Powellomyces hirtus</name>
    <dbReference type="NCBI Taxonomy" id="109895"/>
    <lineage>
        <taxon>Eukaryota</taxon>
        <taxon>Fungi</taxon>
        <taxon>Fungi incertae sedis</taxon>
        <taxon>Chytridiomycota</taxon>
        <taxon>Chytridiomycota incertae sedis</taxon>
        <taxon>Chytridiomycetes</taxon>
        <taxon>Spizellomycetales</taxon>
        <taxon>Powellomycetaceae</taxon>
        <taxon>Powellomyces</taxon>
    </lineage>
</organism>
<dbReference type="CDD" id="cd02440">
    <property type="entry name" value="AdoMet_MTases"/>
    <property type="match status" value="1"/>
</dbReference>
<dbReference type="HAMAP" id="MF_00472">
    <property type="entry name" value="UbiG"/>
    <property type="match status" value="1"/>
</dbReference>
<keyword evidence="5" id="KW-0472">Membrane</keyword>
<dbReference type="EC" id="2.1.1.64" evidence="5"/>
<keyword evidence="5" id="KW-0496">Mitochondrion</keyword>
<keyword evidence="4 5" id="KW-0949">S-adenosyl-L-methionine</keyword>
<comment type="caution">
    <text evidence="6">The sequence shown here is derived from an EMBL/GenBank/DDBJ whole genome shotgun (WGS) entry which is preliminary data.</text>
</comment>
<feature type="binding site" evidence="5">
    <location>
        <position position="179"/>
    </location>
    <ligand>
        <name>Mg(2+)</name>
        <dbReference type="ChEBI" id="CHEBI:18420"/>
    </ligand>
</feature>
<evidence type="ECO:0000256" key="2">
    <source>
        <dbReference type="ARBA" id="ARBA00022679"/>
    </source>
</evidence>
<dbReference type="PANTHER" id="PTHR43464:SF19">
    <property type="entry name" value="UBIQUINONE BIOSYNTHESIS O-METHYLTRANSFERASE, MITOCHONDRIAL"/>
    <property type="match status" value="1"/>
</dbReference>
<protein>
    <recommendedName>
        <fullName evidence="5">Ubiquinone biosynthesis O-methyltransferase, mitochondrial</fullName>
    </recommendedName>
    <alternativeName>
        <fullName evidence="5">3-demethylubiquinol 3-O-methyltransferase</fullName>
        <ecNumber evidence="5">2.1.1.64</ecNumber>
    </alternativeName>
    <alternativeName>
        <fullName evidence="5">3-demethylubiquinone 3-O-methyltransferase</fullName>
        <ecNumber evidence="5">2.1.1.-</ecNumber>
    </alternativeName>
    <alternativeName>
        <fullName evidence="5">Polyprenyldihydroxybenzoate methyltransferase</fullName>
        <ecNumber evidence="5">2.1.1.114</ecNumber>
    </alternativeName>
</protein>
<dbReference type="Gene3D" id="3.40.50.150">
    <property type="entry name" value="Vaccinia Virus protein VP39"/>
    <property type="match status" value="1"/>
</dbReference>
<keyword evidence="5" id="KW-0999">Mitochondrion inner membrane</keyword>
<evidence type="ECO:0000256" key="3">
    <source>
        <dbReference type="ARBA" id="ARBA00022688"/>
    </source>
</evidence>
<dbReference type="SUPFAM" id="SSF53335">
    <property type="entry name" value="S-adenosyl-L-methionine-dependent methyltransferases"/>
    <property type="match status" value="1"/>
</dbReference>
<dbReference type="GO" id="GO:0120537">
    <property type="term" value="F:3-demethylubiquinone 3-O-methyltransferase activity"/>
    <property type="evidence" value="ECO:0007669"/>
    <property type="project" value="RHEA"/>
</dbReference>
<feature type="binding site" evidence="5">
    <location>
        <position position="129"/>
    </location>
    <ligand>
        <name>S-adenosyl-L-methionine</name>
        <dbReference type="ChEBI" id="CHEBI:59789"/>
    </ligand>
</feature>
<comment type="pathway">
    <text evidence="5">Cofactor biosynthesis; ubiquinone biosynthesis.</text>
</comment>
<feature type="binding site" evidence="5">
    <location>
        <position position="108"/>
    </location>
    <ligand>
        <name>S-adenosyl-L-methionine</name>
        <dbReference type="ChEBI" id="CHEBI:59789"/>
    </ligand>
</feature>
<dbReference type="GO" id="GO:0031314">
    <property type="term" value="C:extrinsic component of mitochondrial inner membrane"/>
    <property type="evidence" value="ECO:0007669"/>
    <property type="project" value="UniProtKB-UniRule"/>
</dbReference>
<keyword evidence="5" id="KW-0479">Metal-binding</keyword>
<feature type="binding site" evidence="5">
    <location>
        <position position="174"/>
    </location>
    <ligand>
        <name>S-adenosyl-L-methionine</name>
        <dbReference type="ChEBI" id="CHEBI:59789"/>
    </ligand>
</feature>
<dbReference type="GO" id="GO:0046872">
    <property type="term" value="F:metal ion binding"/>
    <property type="evidence" value="ECO:0007669"/>
    <property type="project" value="UniProtKB-KW"/>
</dbReference>
<feature type="binding site" evidence="5">
    <location>
        <position position="175"/>
    </location>
    <ligand>
        <name>Mg(2+)</name>
        <dbReference type="ChEBI" id="CHEBI:18420"/>
    </ligand>
</feature>
<keyword evidence="5" id="KW-0460">Magnesium</keyword>
<gene>
    <name evidence="5" type="primary">COQ3</name>
    <name evidence="6" type="ORF">PhCBS80983_g01839</name>
</gene>
<comment type="catalytic activity">
    <reaction evidence="5">
        <text>a 3,4-dihydroxy-5-(all-trans-polyprenyl)benzoate + S-adenosyl-L-methionine = a 4-hydroxy-3-methoxy-5-(all-trans-polyprenyl)benzoate + S-adenosyl-L-homocysteine + H(+)</text>
        <dbReference type="Rhea" id="RHEA:44452"/>
        <dbReference type="Rhea" id="RHEA-COMP:10930"/>
        <dbReference type="Rhea" id="RHEA-COMP:10931"/>
        <dbReference type="ChEBI" id="CHEBI:15378"/>
        <dbReference type="ChEBI" id="CHEBI:57856"/>
        <dbReference type="ChEBI" id="CHEBI:59789"/>
        <dbReference type="ChEBI" id="CHEBI:64694"/>
        <dbReference type="ChEBI" id="CHEBI:84443"/>
        <dbReference type="EC" id="2.1.1.114"/>
    </reaction>
</comment>
<comment type="similarity">
    <text evidence="5">Belongs to the class I-like SAM-binding methyltransferase superfamily. UbiG/COQ3 family.</text>
</comment>
<dbReference type="GO" id="GO:0010420">
    <property type="term" value="F:polyprenyldihydroxybenzoate methyltransferase activity"/>
    <property type="evidence" value="ECO:0007669"/>
    <property type="project" value="UniProtKB-UniRule"/>
</dbReference>
<comment type="function">
    <text evidence="5">O-methyltransferase required for two non-consecutive steps during ubiquinone biosynthesis. Catalyzes the 2 O-methylation of 3,4-dihydroxy-5-(all-trans-polyprenyl)benzoic acid into 4-hydroxy-3-methoxy-5-(all-trans-polyprenyl)benzoic acid. Also catalyzes the last step of ubiquinone biosynthesis by mediating methylation of 3-demethylubiquinone into ubiquinone. Also able to mediate the methylation of 3-demethylubiquinol into ubiquinol.</text>
</comment>